<dbReference type="PANTHER" id="PTHR19848:SF8">
    <property type="entry name" value="F-BOX AND WD REPEAT DOMAIN CONTAINING 7"/>
    <property type="match status" value="1"/>
</dbReference>
<dbReference type="InterPro" id="IPR024983">
    <property type="entry name" value="CHAT_dom"/>
</dbReference>
<dbReference type="SMART" id="SM00320">
    <property type="entry name" value="WD40"/>
    <property type="match status" value="7"/>
</dbReference>
<feature type="repeat" description="WD" evidence="3">
    <location>
        <begin position="332"/>
        <end position="364"/>
    </location>
</feature>
<dbReference type="PRINTS" id="PR00320">
    <property type="entry name" value="GPROTEINBRPT"/>
</dbReference>
<reference evidence="5 6" key="1">
    <citation type="submission" date="2019-09" db="EMBL/GenBank/DDBJ databases">
        <title>Actinomadura physcomitrii sp. nov., a novel actinomycete isolated from moss [Physcomitrium sphaericum (Ludw) Fuernr].</title>
        <authorList>
            <person name="Zhuang X."/>
            <person name="Liu C."/>
        </authorList>
    </citation>
    <scope>NUCLEOTIDE SEQUENCE [LARGE SCALE GENOMIC DNA]</scope>
    <source>
        <strain evidence="5 6">HMC1</strain>
    </source>
</reference>
<feature type="repeat" description="WD" evidence="3">
    <location>
        <begin position="282"/>
        <end position="323"/>
    </location>
</feature>
<feature type="repeat" description="WD" evidence="3">
    <location>
        <begin position="248"/>
        <end position="282"/>
    </location>
</feature>
<accession>A0A6H9YGV0</accession>
<dbReference type="Gene3D" id="2.130.10.10">
    <property type="entry name" value="YVTN repeat-like/Quinoprotein amine dehydrogenase"/>
    <property type="match status" value="2"/>
</dbReference>
<dbReference type="AlphaFoldDB" id="A0A6H9YGV0"/>
<feature type="domain" description="CHAT" evidence="4">
    <location>
        <begin position="17"/>
        <end position="75"/>
    </location>
</feature>
<organism evidence="5 6">
    <name type="scientific">Actinomadura rudentiformis</name>
    <dbReference type="NCBI Taxonomy" id="359158"/>
    <lineage>
        <taxon>Bacteria</taxon>
        <taxon>Bacillati</taxon>
        <taxon>Actinomycetota</taxon>
        <taxon>Actinomycetes</taxon>
        <taxon>Streptosporangiales</taxon>
        <taxon>Thermomonosporaceae</taxon>
        <taxon>Actinomadura</taxon>
    </lineage>
</organism>
<keyword evidence="1 3" id="KW-0853">WD repeat</keyword>
<dbReference type="Proteomes" id="UP000468735">
    <property type="component" value="Unassembled WGS sequence"/>
</dbReference>
<dbReference type="PANTHER" id="PTHR19848">
    <property type="entry name" value="WD40 REPEAT PROTEIN"/>
    <property type="match status" value="1"/>
</dbReference>
<dbReference type="SUPFAM" id="SSF50998">
    <property type="entry name" value="Quinoprotein alcohol dehydrogenase-like"/>
    <property type="match status" value="1"/>
</dbReference>
<keyword evidence="2" id="KW-0677">Repeat</keyword>
<dbReference type="OrthoDB" id="4336591at2"/>
<feature type="repeat" description="WD" evidence="3">
    <location>
        <begin position="364"/>
        <end position="405"/>
    </location>
</feature>
<evidence type="ECO:0000313" key="6">
    <source>
        <dbReference type="Proteomes" id="UP000468735"/>
    </source>
</evidence>
<feature type="repeat" description="WD" evidence="3">
    <location>
        <begin position="449"/>
        <end position="483"/>
    </location>
</feature>
<dbReference type="CDD" id="cd00200">
    <property type="entry name" value="WD40"/>
    <property type="match status" value="1"/>
</dbReference>
<dbReference type="PROSITE" id="PS50082">
    <property type="entry name" value="WD_REPEATS_2"/>
    <property type="match status" value="7"/>
</dbReference>
<evidence type="ECO:0000256" key="3">
    <source>
        <dbReference type="PROSITE-ProRule" id="PRU00221"/>
    </source>
</evidence>
<feature type="repeat" description="WD" evidence="3">
    <location>
        <begin position="405"/>
        <end position="446"/>
    </location>
</feature>
<gene>
    <name evidence="5" type="ORF">F8566_46650</name>
</gene>
<dbReference type="InterPro" id="IPR015943">
    <property type="entry name" value="WD40/YVTN_repeat-like_dom_sf"/>
</dbReference>
<feature type="repeat" description="WD" evidence="3">
    <location>
        <begin position="197"/>
        <end position="238"/>
    </location>
</feature>
<evidence type="ECO:0000256" key="1">
    <source>
        <dbReference type="ARBA" id="ARBA00022574"/>
    </source>
</evidence>
<dbReference type="EMBL" id="WBMT01000033">
    <property type="protein sequence ID" value="KAB2339761.1"/>
    <property type="molecule type" value="Genomic_DNA"/>
</dbReference>
<proteinExistence type="predicted"/>
<evidence type="ECO:0000259" key="4">
    <source>
        <dbReference type="Pfam" id="PF12770"/>
    </source>
</evidence>
<evidence type="ECO:0000256" key="2">
    <source>
        <dbReference type="ARBA" id="ARBA00022737"/>
    </source>
</evidence>
<dbReference type="InterPro" id="IPR011047">
    <property type="entry name" value="Quinoprotein_ADH-like_sf"/>
</dbReference>
<comment type="caution">
    <text evidence="5">The sequence shown here is derived from an EMBL/GenBank/DDBJ whole genome shotgun (WGS) entry which is preliminary data.</text>
</comment>
<protein>
    <submittedName>
        <fullName evidence="5">CHAT domain-containing protein</fullName>
    </submittedName>
</protein>
<dbReference type="InterPro" id="IPR020472">
    <property type="entry name" value="WD40_PAC1"/>
</dbReference>
<dbReference type="PROSITE" id="PS50294">
    <property type="entry name" value="WD_REPEATS_REGION"/>
    <property type="match status" value="6"/>
</dbReference>
<dbReference type="InterPro" id="IPR001680">
    <property type="entry name" value="WD40_rpt"/>
</dbReference>
<name>A0A6H9YGV0_9ACTN</name>
<dbReference type="Pfam" id="PF00400">
    <property type="entry name" value="WD40"/>
    <property type="match status" value="7"/>
</dbReference>
<sequence>MPVTPGMSALDVFSSTAGAAVRRGIPAVVAMQFGISDPAAITFGTTFYQYVAKGLPVDTSVMRARRAMRRAKKDTLEWGTPVLYLRATDDGHIFATDGAPGPQTLLKKATYTLRVEAPDEGALRQRQSLYEEARGHHAAGRWDAVLEVRERLLALDPAAEDPDGLFVSARAALAETRASVTSEDSARSPWRFRNELTVRHRKSVIGVAFSPDGQWLATASSDGTARLWDSVSGRQTHSFKHPGWLNVVTSVAFSPDGTRLATGSEDGIGRVWDVASGRLVVRLSHEGSVASVAFSPDGRCVATASQDKSVRLWDPVNGQELSRLAIGASARSVAFSLDGRRLVSGSEDGVGRVWDVVSRRLIVQLGHEASVPGVAFNPDGRRIATASEDKSVRVWDAGSGKQLLRLAHDSSVRAVAFSPDGRRLATAGWDNVARVWDAGDGRELFGLHHDSSLRAVTFSGDGHRVATAGSDSTAHIWRITEGNTGDGW</sequence>
<evidence type="ECO:0000313" key="5">
    <source>
        <dbReference type="EMBL" id="KAB2339761.1"/>
    </source>
</evidence>
<keyword evidence="6" id="KW-1185">Reference proteome</keyword>
<dbReference type="Pfam" id="PF12770">
    <property type="entry name" value="CHAT"/>
    <property type="match status" value="1"/>
</dbReference>